<evidence type="ECO:0000256" key="1">
    <source>
        <dbReference type="SAM" id="Phobius"/>
    </source>
</evidence>
<comment type="caution">
    <text evidence="2">The sequence shown here is derived from an EMBL/GenBank/DDBJ whole genome shotgun (WGS) entry which is preliminary data.</text>
</comment>
<keyword evidence="1" id="KW-0472">Membrane</keyword>
<reference evidence="2 3" key="1">
    <citation type="journal article" date="2019" name="Int. J. Syst. Evol. Microbiol.">
        <title>The Global Catalogue of Microorganisms (GCM) 10K type strain sequencing project: providing services to taxonomists for standard genome sequencing and annotation.</title>
        <authorList>
            <consortium name="The Broad Institute Genomics Platform"/>
            <consortium name="The Broad Institute Genome Sequencing Center for Infectious Disease"/>
            <person name="Wu L."/>
            <person name="Ma J."/>
        </authorList>
    </citation>
    <scope>NUCLEOTIDE SEQUENCE [LARGE SCALE GENOMIC DNA]</scope>
    <source>
        <strain evidence="2 3">JCM 15313</strain>
    </source>
</reference>
<keyword evidence="1" id="KW-1133">Transmembrane helix</keyword>
<gene>
    <name evidence="2" type="ORF">GCM10009799_12060</name>
</gene>
<organism evidence="2 3">
    <name type="scientific">Nocardiopsis rhodophaea</name>
    <dbReference type="NCBI Taxonomy" id="280238"/>
    <lineage>
        <taxon>Bacteria</taxon>
        <taxon>Bacillati</taxon>
        <taxon>Actinomycetota</taxon>
        <taxon>Actinomycetes</taxon>
        <taxon>Streptosporangiales</taxon>
        <taxon>Nocardiopsidaceae</taxon>
        <taxon>Nocardiopsis</taxon>
    </lineage>
</organism>
<keyword evidence="1" id="KW-0812">Transmembrane</keyword>
<feature type="transmembrane region" description="Helical" evidence="1">
    <location>
        <begin position="6"/>
        <end position="28"/>
    </location>
</feature>
<sequence length="48" mass="5429">MLDSPVIWMIMFGLPIVAIITIVSFAYYHTTEVRDDGRDDEPTEPTDG</sequence>
<dbReference type="RefSeq" id="WP_344099930.1">
    <property type="nucleotide sequence ID" value="NZ_BAAAPC010000004.1"/>
</dbReference>
<protein>
    <submittedName>
        <fullName evidence="2">Uncharacterized protein</fullName>
    </submittedName>
</protein>
<proteinExistence type="predicted"/>
<evidence type="ECO:0000313" key="2">
    <source>
        <dbReference type="EMBL" id="GAA1988012.1"/>
    </source>
</evidence>
<name>A0ABN2SKG4_9ACTN</name>
<dbReference type="EMBL" id="BAAAPC010000004">
    <property type="protein sequence ID" value="GAA1988012.1"/>
    <property type="molecule type" value="Genomic_DNA"/>
</dbReference>
<keyword evidence="3" id="KW-1185">Reference proteome</keyword>
<evidence type="ECO:0000313" key="3">
    <source>
        <dbReference type="Proteomes" id="UP001501585"/>
    </source>
</evidence>
<dbReference type="Proteomes" id="UP001501585">
    <property type="component" value="Unassembled WGS sequence"/>
</dbReference>
<accession>A0ABN2SKG4</accession>